<dbReference type="SMART" id="SM00156">
    <property type="entry name" value="PP2Ac"/>
    <property type="match status" value="1"/>
</dbReference>
<reference evidence="6" key="1">
    <citation type="submission" date="2021-01" db="EMBL/GenBank/DDBJ databases">
        <authorList>
            <person name="Corre E."/>
            <person name="Pelletier E."/>
            <person name="Niang G."/>
            <person name="Scheremetjew M."/>
            <person name="Finn R."/>
            <person name="Kale V."/>
            <person name="Holt S."/>
            <person name="Cochrane G."/>
            <person name="Meng A."/>
            <person name="Brown T."/>
            <person name="Cohen L."/>
        </authorList>
    </citation>
    <scope>NUCLEOTIDE SEQUENCE</scope>
    <source>
        <strain evidence="6">CCMP1381</strain>
    </source>
</reference>
<keyword evidence="3" id="KW-0464">Manganese</keyword>
<feature type="domain" description="Serine/threonine specific protein phosphatases" evidence="5">
    <location>
        <begin position="116"/>
        <end position="121"/>
    </location>
</feature>
<dbReference type="AlphaFoldDB" id="A0A7S2MP65"/>
<dbReference type="GO" id="GO:0004722">
    <property type="term" value="F:protein serine/threonine phosphatase activity"/>
    <property type="evidence" value="ECO:0007669"/>
    <property type="project" value="UniProtKB-EC"/>
</dbReference>
<evidence type="ECO:0000256" key="3">
    <source>
        <dbReference type="ARBA" id="ARBA00023211"/>
    </source>
</evidence>
<dbReference type="InterPro" id="IPR029052">
    <property type="entry name" value="Metallo-depent_PP-like"/>
</dbReference>
<dbReference type="SUPFAM" id="SSF56300">
    <property type="entry name" value="Metallo-dependent phosphatases"/>
    <property type="match status" value="1"/>
</dbReference>
<evidence type="ECO:0000256" key="4">
    <source>
        <dbReference type="RuleBase" id="RU004273"/>
    </source>
</evidence>
<dbReference type="CDD" id="cd07415">
    <property type="entry name" value="MPP_PP2A_PP4_PP6"/>
    <property type="match status" value="1"/>
</dbReference>
<dbReference type="PANTHER" id="PTHR45619">
    <property type="entry name" value="SERINE/THREONINE-PROTEIN PHOSPHATASE PP2A-RELATED"/>
    <property type="match status" value="1"/>
</dbReference>
<gene>
    <name evidence="6" type="ORF">DSPE1174_LOCUS32515</name>
</gene>
<evidence type="ECO:0000313" key="6">
    <source>
        <dbReference type="EMBL" id="CAD9494293.1"/>
    </source>
</evidence>
<dbReference type="PROSITE" id="PS00125">
    <property type="entry name" value="SER_THR_PHOSPHATASE"/>
    <property type="match status" value="1"/>
</dbReference>
<evidence type="ECO:0000259" key="5">
    <source>
        <dbReference type="PROSITE" id="PS00125"/>
    </source>
</evidence>
<dbReference type="EC" id="3.1.3.16" evidence="4"/>
<protein>
    <recommendedName>
        <fullName evidence="4">Serine/threonine-protein phosphatase</fullName>
        <ecNumber evidence="4">3.1.3.16</ecNumber>
    </recommendedName>
</protein>
<dbReference type="InterPro" id="IPR006186">
    <property type="entry name" value="Ser/Thr-sp_prot-phosphatase"/>
</dbReference>
<dbReference type="PRINTS" id="PR00114">
    <property type="entry name" value="STPHPHTASE"/>
</dbReference>
<keyword evidence="1" id="KW-0479">Metal-binding</keyword>
<comment type="similarity">
    <text evidence="4">Belongs to the PPP phosphatase family.</text>
</comment>
<dbReference type="EMBL" id="HBGS01062421">
    <property type="protein sequence ID" value="CAD9494293.1"/>
    <property type="molecule type" value="Transcribed_RNA"/>
</dbReference>
<comment type="catalytic activity">
    <reaction evidence="4">
        <text>O-phospho-L-threonyl-[protein] + H2O = L-threonyl-[protein] + phosphate</text>
        <dbReference type="Rhea" id="RHEA:47004"/>
        <dbReference type="Rhea" id="RHEA-COMP:11060"/>
        <dbReference type="Rhea" id="RHEA-COMP:11605"/>
        <dbReference type="ChEBI" id="CHEBI:15377"/>
        <dbReference type="ChEBI" id="CHEBI:30013"/>
        <dbReference type="ChEBI" id="CHEBI:43474"/>
        <dbReference type="ChEBI" id="CHEBI:61977"/>
        <dbReference type="EC" id="3.1.3.16"/>
    </reaction>
</comment>
<dbReference type="Pfam" id="PF00149">
    <property type="entry name" value="Metallophos"/>
    <property type="match status" value="1"/>
</dbReference>
<evidence type="ECO:0000256" key="1">
    <source>
        <dbReference type="ARBA" id="ARBA00022723"/>
    </source>
</evidence>
<keyword evidence="2 4" id="KW-0378">Hydrolase</keyword>
<accession>A0A7S2MP65</accession>
<dbReference type="InterPro" id="IPR047129">
    <property type="entry name" value="PPA2-like"/>
</dbReference>
<sequence length="317" mass="36387">MATVDDIVIRDLDQQIERVQQCKHLSEQEVQALCQAAKSILEDECNVPNIPSPVTVVGDIHGQFYDLMELFQIGGFAPDTNYLFMGDYVDRGYYSVECVTLVVLLKVRFRNRVTILRGNHESRQITQVYGFYDECMRKYNNASVWNYFTELFDYLPLAATVDDRIFCPHGGLSPSLENVDQIRSLDRVQEVPHEGPICDLMWSDPDDRMGWGISPRGAGYTFGQDITQRFNYNNGFKFIVRAHQLVMEGYNWTHDQSLVTVFSAPNYCYRCGNMAAIMEVEEVGLTAKFIQFDPAPRRGTEAMPRIEVTRCSPNYFL</sequence>
<dbReference type="InterPro" id="IPR004843">
    <property type="entry name" value="Calcineurin-like_PHP"/>
</dbReference>
<evidence type="ECO:0000256" key="2">
    <source>
        <dbReference type="ARBA" id="ARBA00022801"/>
    </source>
</evidence>
<organism evidence="6">
    <name type="scientific">Octactis speculum</name>
    <dbReference type="NCBI Taxonomy" id="3111310"/>
    <lineage>
        <taxon>Eukaryota</taxon>
        <taxon>Sar</taxon>
        <taxon>Stramenopiles</taxon>
        <taxon>Ochrophyta</taxon>
        <taxon>Dictyochophyceae</taxon>
        <taxon>Dictyochales</taxon>
        <taxon>Dictyochaceae</taxon>
        <taxon>Octactis</taxon>
    </lineage>
</organism>
<dbReference type="Gene3D" id="3.60.21.10">
    <property type="match status" value="1"/>
</dbReference>
<proteinExistence type="inferred from homology"/>
<dbReference type="GO" id="GO:0046872">
    <property type="term" value="F:metal ion binding"/>
    <property type="evidence" value="ECO:0007669"/>
    <property type="project" value="UniProtKB-KW"/>
</dbReference>
<name>A0A7S2MP65_9STRA</name>